<evidence type="ECO:0000313" key="3">
    <source>
        <dbReference type="Proteomes" id="UP000284662"/>
    </source>
</evidence>
<accession>A0A411ZZT9</accession>
<dbReference type="GO" id="GO:0003677">
    <property type="term" value="F:DNA binding"/>
    <property type="evidence" value="ECO:0007669"/>
    <property type="project" value="UniProtKB-KW"/>
</dbReference>
<sequence>MYTKMQIEENEYILNYLTETFGIIRNYIEQQSEENKTLKNIINNTNKEVLKRVSPLGLVSASDAALLLGVKSKNTIYSLMDQHILPEVNINSLRMIHIDDIKELIKKQRGISKNDKRDK</sequence>
<evidence type="ECO:0000259" key="1">
    <source>
        <dbReference type="Pfam" id="PF12728"/>
    </source>
</evidence>
<comment type="caution">
    <text evidence="2">The sequence shown here is derived from an EMBL/GenBank/DDBJ whole genome shotgun (WGS) entry which is preliminary data.</text>
</comment>
<evidence type="ECO:0000313" key="2">
    <source>
        <dbReference type="EMBL" id="RGQ08309.1"/>
    </source>
</evidence>
<organism evidence="2 3">
    <name type="scientific">Megamonas rupellensis</name>
    <dbReference type="NCBI Taxonomy" id="491921"/>
    <lineage>
        <taxon>Bacteria</taxon>
        <taxon>Bacillati</taxon>
        <taxon>Bacillota</taxon>
        <taxon>Negativicutes</taxon>
        <taxon>Selenomonadales</taxon>
        <taxon>Selenomonadaceae</taxon>
        <taxon>Megamonas</taxon>
    </lineage>
</organism>
<reference evidence="2 3" key="1">
    <citation type="submission" date="2018-08" db="EMBL/GenBank/DDBJ databases">
        <title>A genome reference for cultivated species of the human gut microbiota.</title>
        <authorList>
            <person name="Zou Y."/>
            <person name="Xue W."/>
            <person name="Luo G."/>
        </authorList>
    </citation>
    <scope>NUCLEOTIDE SEQUENCE [LARGE SCALE GENOMIC DNA]</scope>
    <source>
        <strain evidence="2 3">AF29-2</strain>
    </source>
</reference>
<protein>
    <submittedName>
        <fullName evidence="2">DNA-binding protein</fullName>
    </submittedName>
</protein>
<dbReference type="Proteomes" id="UP000284662">
    <property type="component" value="Unassembled WGS sequence"/>
</dbReference>
<dbReference type="InterPro" id="IPR041657">
    <property type="entry name" value="HTH_17"/>
</dbReference>
<keyword evidence="2" id="KW-0238">DNA-binding</keyword>
<dbReference type="EMBL" id="QRST01000001">
    <property type="protein sequence ID" value="RGQ08309.1"/>
    <property type="molecule type" value="Genomic_DNA"/>
</dbReference>
<feature type="domain" description="Helix-turn-helix" evidence="1">
    <location>
        <begin position="59"/>
        <end position="109"/>
    </location>
</feature>
<name>A0A411ZZT9_9FIRM</name>
<proteinExistence type="predicted"/>
<dbReference type="AlphaFoldDB" id="A0A411ZZT9"/>
<gene>
    <name evidence="2" type="ORF">DWZ11_00180</name>
</gene>
<dbReference type="Pfam" id="PF12728">
    <property type="entry name" value="HTH_17"/>
    <property type="match status" value="1"/>
</dbReference>